<accession>A0A6J4VKW9</accession>
<feature type="region of interest" description="Disordered" evidence="1">
    <location>
        <begin position="1"/>
        <end position="48"/>
    </location>
</feature>
<name>A0A6J4VKW9_9BACT</name>
<gene>
    <name evidence="2" type="ORF">AVDCRST_MAG59-4642</name>
</gene>
<feature type="compositionally biased region" description="Low complexity" evidence="1">
    <location>
        <begin position="35"/>
        <end position="48"/>
    </location>
</feature>
<protein>
    <submittedName>
        <fullName evidence="2">Uncharacterized protein</fullName>
    </submittedName>
</protein>
<evidence type="ECO:0000256" key="1">
    <source>
        <dbReference type="SAM" id="MobiDB-lite"/>
    </source>
</evidence>
<sequence length="48" mass="4962">MWRQRRGTPVARCLGGQRETGRPPLQSTGGRPMLAPSAAAAGAATKGE</sequence>
<evidence type="ECO:0000313" key="2">
    <source>
        <dbReference type="EMBL" id="CAA9580244.1"/>
    </source>
</evidence>
<dbReference type="EMBL" id="CADCWF010000339">
    <property type="protein sequence ID" value="CAA9580244.1"/>
    <property type="molecule type" value="Genomic_DNA"/>
</dbReference>
<dbReference type="AlphaFoldDB" id="A0A6J4VKW9"/>
<organism evidence="2">
    <name type="scientific">uncultured Thermomicrobiales bacterium</name>
    <dbReference type="NCBI Taxonomy" id="1645740"/>
    <lineage>
        <taxon>Bacteria</taxon>
        <taxon>Pseudomonadati</taxon>
        <taxon>Thermomicrobiota</taxon>
        <taxon>Thermomicrobia</taxon>
        <taxon>Thermomicrobiales</taxon>
        <taxon>environmental samples</taxon>
    </lineage>
</organism>
<reference evidence="2" key="1">
    <citation type="submission" date="2020-02" db="EMBL/GenBank/DDBJ databases">
        <authorList>
            <person name="Meier V. D."/>
        </authorList>
    </citation>
    <scope>NUCLEOTIDE SEQUENCE</scope>
    <source>
        <strain evidence="2">AVDCRST_MAG59</strain>
    </source>
</reference>
<proteinExistence type="predicted"/>